<proteinExistence type="inferred from homology"/>
<dbReference type="PANTHER" id="PTHR28605">
    <property type="entry name" value="CTF8, CHROMOSOME TRANSMISSION FIDELITY FACTOR 8 HOMOLOG (S. CEREVISIAE)"/>
    <property type="match status" value="1"/>
</dbReference>
<organism evidence="7 8">
    <name type="scientific">Cladophialophora chaetospira</name>
    <dbReference type="NCBI Taxonomy" id="386627"/>
    <lineage>
        <taxon>Eukaryota</taxon>
        <taxon>Fungi</taxon>
        <taxon>Dikarya</taxon>
        <taxon>Ascomycota</taxon>
        <taxon>Pezizomycotina</taxon>
        <taxon>Eurotiomycetes</taxon>
        <taxon>Chaetothyriomycetidae</taxon>
        <taxon>Chaetothyriales</taxon>
        <taxon>Herpotrichiellaceae</taxon>
        <taxon>Cladophialophora</taxon>
    </lineage>
</organism>
<dbReference type="PANTHER" id="PTHR28605:SF1">
    <property type="entry name" value="CHROMOSOME TRANSMISSION FIDELITY FACTOR 8"/>
    <property type="match status" value="1"/>
</dbReference>
<accession>A0AA39CNC2</accession>
<evidence type="ECO:0000256" key="1">
    <source>
        <dbReference type="ARBA" id="ARBA00004123"/>
    </source>
</evidence>
<dbReference type="GO" id="GO:0006260">
    <property type="term" value="P:DNA replication"/>
    <property type="evidence" value="ECO:0007669"/>
    <property type="project" value="UniProtKB-KW"/>
</dbReference>
<dbReference type="Pfam" id="PF09696">
    <property type="entry name" value="Ctf8"/>
    <property type="match status" value="1"/>
</dbReference>
<comment type="similarity">
    <text evidence="6">Belongs to the CTF8 family.</text>
</comment>
<protein>
    <recommendedName>
        <fullName evidence="9">Chromosome transmission fidelity protein 8</fullName>
    </recommendedName>
</protein>
<evidence type="ECO:0000256" key="2">
    <source>
        <dbReference type="ARBA" id="ARBA00022705"/>
    </source>
</evidence>
<comment type="caution">
    <text evidence="7">The sequence shown here is derived from an EMBL/GenBank/DDBJ whole genome shotgun (WGS) entry which is preliminary data.</text>
</comment>
<dbReference type="EMBL" id="JAPDRK010000003">
    <property type="protein sequence ID" value="KAJ9614634.1"/>
    <property type="molecule type" value="Genomic_DNA"/>
</dbReference>
<comment type="subcellular location">
    <subcellularLocation>
        <location evidence="1">Nucleus</location>
    </subcellularLocation>
</comment>
<dbReference type="AlphaFoldDB" id="A0AA39CNC2"/>
<reference evidence="7" key="1">
    <citation type="submission" date="2022-10" db="EMBL/GenBank/DDBJ databases">
        <title>Culturing micro-colonial fungi from biological soil crusts in the Mojave desert and describing Neophaeococcomyces mojavensis, and introducing the new genera and species Taxawa tesnikishii.</title>
        <authorList>
            <person name="Kurbessoian T."/>
            <person name="Stajich J.E."/>
        </authorList>
    </citation>
    <scope>NUCLEOTIDE SEQUENCE</scope>
    <source>
        <strain evidence="7">TK_41</strain>
    </source>
</reference>
<evidence type="ECO:0000313" key="7">
    <source>
        <dbReference type="EMBL" id="KAJ9614634.1"/>
    </source>
</evidence>
<keyword evidence="3" id="KW-0238">DNA-binding</keyword>
<evidence type="ECO:0000256" key="3">
    <source>
        <dbReference type="ARBA" id="ARBA00023125"/>
    </source>
</evidence>
<evidence type="ECO:0000256" key="5">
    <source>
        <dbReference type="ARBA" id="ARBA00023306"/>
    </source>
</evidence>
<keyword evidence="8" id="KW-1185">Reference proteome</keyword>
<name>A0AA39CNC2_9EURO</name>
<dbReference type="Proteomes" id="UP001172673">
    <property type="component" value="Unassembled WGS sequence"/>
</dbReference>
<evidence type="ECO:0000256" key="4">
    <source>
        <dbReference type="ARBA" id="ARBA00023242"/>
    </source>
</evidence>
<gene>
    <name evidence="7" type="ORF">H2200_002771</name>
</gene>
<dbReference type="GO" id="GO:0031390">
    <property type="term" value="C:Ctf18 RFC-like complex"/>
    <property type="evidence" value="ECO:0007669"/>
    <property type="project" value="InterPro"/>
</dbReference>
<dbReference type="GO" id="GO:0003677">
    <property type="term" value="F:DNA binding"/>
    <property type="evidence" value="ECO:0007669"/>
    <property type="project" value="UniProtKB-KW"/>
</dbReference>
<keyword evidence="2" id="KW-0235">DNA replication</keyword>
<evidence type="ECO:0008006" key="9">
    <source>
        <dbReference type="Google" id="ProtNLM"/>
    </source>
</evidence>
<evidence type="ECO:0000256" key="6">
    <source>
        <dbReference type="ARBA" id="ARBA00038447"/>
    </source>
</evidence>
<sequence>MPAIELCTPAPQLPSPSPNLLPSLLQTPSGLALVEIQGTIHGPFQNPSTEDTNQASAVHRIGRLEFPLYSPQAANDDGRWMKKVYLYVGKYQRLTGEVKKLAKPLAVIRKMEPANEEMNGGTHRDGDEALEILGIVKFKVLFSGRPEPVGE</sequence>
<dbReference type="InterPro" id="IPR018607">
    <property type="entry name" value="Ctf8"/>
</dbReference>
<evidence type="ECO:0000313" key="8">
    <source>
        <dbReference type="Proteomes" id="UP001172673"/>
    </source>
</evidence>
<keyword evidence="5" id="KW-0131">Cell cycle</keyword>
<dbReference type="GO" id="GO:0007064">
    <property type="term" value="P:mitotic sister chromatid cohesion"/>
    <property type="evidence" value="ECO:0007669"/>
    <property type="project" value="InterPro"/>
</dbReference>
<keyword evidence="4" id="KW-0539">Nucleus</keyword>